<protein>
    <submittedName>
        <fullName evidence="1">Uncharacterized protein</fullName>
    </submittedName>
</protein>
<dbReference type="AlphaFoldDB" id="A0A0G0TX27"/>
<comment type="caution">
    <text evidence="1">The sequence shown here is derived from an EMBL/GenBank/DDBJ whole genome shotgun (WGS) entry which is preliminary data.</text>
</comment>
<reference evidence="1 2" key="1">
    <citation type="journal article" date="2015" name="Nature">
        <title>rRNA introns, odd ribosomes, and small enigmatic genomes across a large radiation of phyla.</title>
        <authorList>
            <person name="Brown C.T."/>
            <person name="Hug L.A."/>
            <person name="Thomas B.C."/>
            <person name="Sharon I."/>
            <person name="Castelle C.J."/>
            <person name="Singh A."/>
            <person name="Wilkins M.J."/>
            <person name="Williams K.H."/>
            <person name="Banfield J.F."/>
        </authorList>
    </citation>
    <scope>NUCLEOTIDE SEQUENCE [LARGE SCALE GENOMIC DNA]</scope>
</reference>
<evidence type="ECO:0000313" key="2">
    <source>
        <dbReference type="Proteomes" id="UP000034215"/>
    </source>
</evidence>
<organism evidence="1 2">
    <name type="scientific">Candidatus Woesebacteria bacterium GW2011_GWB1_40_12</name>
    <dbReference type="NCBI Taxonomy" id="1618576"/>
    <lineage>
        <taxon>Bacteria</taxon>
        <taxon>Candidatus Woeseibacteriota</taxon>
    </lineage>
</organism>
<accession>A0A0G0TX27</accession>
<evidence type="ECO:0000313" key="1">
    <source>
        <dbReference type="EMBL" id="KKR42547.1"/>
    </source>
</evidence>
<name>A0A0G0TX27_9BACT</name>
<gene>
    <name evidence="1" type="ORF">UT76_C0021G0046</name>
</gene>
<proteinExistence type="predicted"/>
<sequence length="254" mass="29786">MFSRVLAIPFFSVLNAYKLFAKIYNHHMDKETSVENGSQKEAVAQSYVDAFQELGAEGFATFDGFYYEDSNARAKTSWTTIMSNEKYLDICEDERQRVSQHETQHAINSHRFDELGEEDRKALYAFVLHPKFKDLHDRVESVYNRYLRSGYPFGKTVQPLSEKYSDIEGFVHYTHPDEILALLRGYECYLKQKEIGMEVRTEPYEFIEAFVPQDLEFLDEQVRFKLAAELIEKNPHILDLPNLEPIVIREEDLN</sequence>
<dbReference type="Proteomes" id="UP000034215">
    <property type="component" value="Unassembled WGS sequence"/>
</dbReference>
<dbReference type="EMBL" id="LBYA01000021">
    <property type="protein sequence ID" value="KKR42547.1"/>
    <property type="molecule type" value="Genomic_DNA"/>
</dbReference>